<protein>
    <submittedName>
        <fullName evidence="6">Head fiber protein</fullName>
    </submittedName>
</protein>
<dbReference type="GO" id="GO:0044423">
    <property type="term" value="C:virion component"/>
    <property type="evidence" value="ECO:0007669"/>
    <property type="project" value="UniProtKB-KW"/>
</dbReference>
<evidence type="ECO:0000313" key="7">
    <source>
        <dbReference type="Proteomes" id="UP000827799"/>
    </source>
</evidence>
<name>A0AAE7V4C5_9CAUD</name>
<evidence type="ECO:0000256" key="5">
    <source>
        <dbReference type="ARBA" id="ARBA00023296"/>
    </source>
</evidence>
<evidence type="ECO:0000313" key="6">
    <source>
        <dbReference type="EMBL" id="QWM90042.1"/>
    </source>
</evidence>
<dbReference type="Pfam" id="PF11133">
    <property type="entry name" value="Phage_head_fibr"/>
    <property type="match status" value="1"/>
</dbReference>
<gene>
    <name evidence="6" type="primary">gp_22685</name>
</gene>
<dbReference type="GO" id="GO:0019062">
    <property type="term" value="P:virion attachment to host cell"/>
    <property type="evidence" value="ECO:0007669"/>
    <property type="project" value="UniProtKB-KW"/>
</dbReference>
<dbReference type="GeneID" id="75691929"/>
<comment type="subcellular location">
    <subcellularLocation>
        <location evidence="1">Virion</location>
    </subcellularLocation>
</comment>
<evidence type="ECO:0000256" key="4">
    <source>
        <dbReference type="ARBA" id="ARBA00022844"/>
    </source>
</evidence>
<reference evidence="6 7" key="1">
    <citation type="submission" date="2021-04" db="EMBL/GenBank/DDBJ databases">
        <authorList>
            <person name="Shkoporov A.N."/>
            <person name="Stockdale S.R."/>
            <person name="Guerin E."/>
            <person name="Ross R.P."/>
            <person name="Hill C."/>
        </authorList>
    </citation>
    <scope>NUCLEOTIDE SEQUENCE [LARGE SCALE GENOMIC DNA]</scope>
    <source>
        <strain evidence="7">cr18_1</strain>
    </source>
</reference>
<dbReference type="EMBL" id="MZ130485">
    <property type="protein sequence ID" value="QWM90042.1"/>
    <property type="molecule type" value="Genomic_DNA"/>
</dbReference>
<evidence type="ECO:0000256" key="3">
    <source>
        <dbReference type="ARBA" id="ARBA00022804"/>
    </source>
</evidence>
<keyword evidence="7" id="KW-1185">Reference proteome</keyword>
<keyword evidence="3" id="KW-1161">Viral attachment to host cell</keyword>
<dbReference type="KEGG" id="vg:75691929"/>
<proteinExistence type="predicted"/>
<dbReference type="RefSeq" id="YP_010359614.1">
    <property type="nucleotide sequence ID" value="NC_062775.1"/>
</dbReference>
<dbReference type="InterPro" id="IPR022741">
    <property type="entry name" value="Phage_B103_Gp8"/>
</dbReference>
<accession>A0AAE7V4C5</accession>
<sequence>MRHFNSIIEQPTPPATNAIWLHGSTAKYFTNGKWITIGEAGDVSWNDITDKPAEFYTLPTATTTTLGGVKRASGVAALAADAELTTVVSTINDILNKLKTAGIMVNN</sequence>
<dbReference type="Proteomes" id="UP000827799">
    <property type="component" value="Segment"/>
</dbReference>
<evidence type="ECO:0000256" key="2">
    <source>
        <dbReference type="ARBA" id="ARBA00022581"/>
    </source>
</evidence>
<keyword evidence="4" id="KW-0946">Virion</keyword>
<organism evidence="6 7">
    <name type="scientific">uncultured phage cr18_1</name>
    <dbReference type="NCBI Taxonomy" id="2986407"/>
    <lineage>
        <taxon>Viruses</taxon>
        <taxon>Duplodnaviria</taxon>
        <taxon>Heunggongvirae</taxon>
        <taxon>Uroviricota</taxon>
        <taxon>Caudoviricetes</taxon>
        <taxon>Crassvirales</taxon>
        <taxon>Steigviridae</taxon>
        <taxon>Asinivirinae</taxon>
        <taxon>Lebriduvirus</taxon>
        <taxon>Lebriduvirus gastrointestinalis</taxon>
    </lineage>
</organism>
<keyword evidence="5" id="KW-1160">Virus entry into host cell</keyword>
<evidence type="ECO:0000256" key="1">
    <source>
        <dbReference type="ARBA" id="ARBA00004328"/>
    </source>
</evidence>
<keyword evidence="2" id="KW-0945">Host-virus interaction</keyword>
<dbReference type="GO" id="GO:0046718">
    <property type="term" value="P:symbiont entry into host cell"/>
    <property type="evidence" value="ECO:0007669"/>
    <property type="project" value="UniProtKB-KW"/>
</dbReference>
<dbReference type="Gene3D" id="6.10.140.1630">
    <property type="match status" value="1"/>
</dbReference>